<sequence>MTGGPEANRTHFATNILPLYHGPLVNIRIEPSNLEYAISKGLLSAKSPVFSKMFEGNFLESQQQTAILKEEESIVSVRSLAALFQWLYLRVIKFDIEDAEEHMSAAMELVRLGDKYDIVGLDHEMAQYIKGVLLANPHPTTNQFHRHIDNNTYCITRDHIFSATRLPRDHPVRCILAAASVEGYLRSETHKFAEETQHNPIFGADVLREVRLALNGIKPVRGATFEDPITGVRSELDSVGLFWD</sequence>
<gene>
    <name evidence="2" type="ORF">N7539_008776</name>
</gene>
<evidence type="ECO:0000313" key="2">
    <source>
        <dbReference type="EMBL" id="KAJ5471833.1"/>
    </source>
</evidence>
<dbReference type="CDD" id="cd18186">
    <property type="entry name" value="BTB_POZ_ZBTB_KLHL-like"/>
    <property type="match status" value="1"/>
</dbReference>
<accession>A0A9X0BLW5</accession>
<dbReference type="RefSeq" id="XP_056786379.1">
    <property type="nucleotide sequence ID" value="XM_056938371.1"/>
</dbReference>
<reference evidence="2" key="1">
    <citation type="submission" date="2022-12" db="EMBL/GenBank/DDBJ databases">
        <authorList>
            <person name="Petersen C."/>
        </authorList>
    </citation>
    <scope>NUCLEOTIDE SEQUENCE</scope>
    <source>
        <strain evidence="2">IBT 30728</strain>
    </source>
</reference>
<keyword evidence="3" id="KW-1185">Reference proteome</keyword>
<dbReference type="EMBL" id="JAPWDQ010000014">
    <property type="protein sequence ID" value="KAJ5471833.1"/>
    <property type="molecule type" value="Genomic_DNA"/>
</dbReference>
<comment type="caution">
    <text evidence="2">The sequence shown here is derived from an EMBL/GenBank/DDBJ whole genome shotgun (WGS) entry which is preliminary data.</text>
</comment>
<dbReference type="InterPro" id="IPR000210">
    <property type="entry name" value="BTB/POZ_dom"/>
</dbReference>
<reference evidence="2" key="2">
    <citation type="journal article" date="2023" name="IMA Fungus">
        <title>Comparative genomic study of the Penicillium genus elucidates a diverse pangenome and 15 lateral gene transfer events.</title>
        <authorList>
            <person name="Petersen C."/>
            <person name="Sorensen T."/>
            <person name="Nielsen M.R."/>
            <person name="Sondergaard T.E."/>
            <person name="Sorensen J.L."/>
            <person name="Fitzpatrick D.A."/>
            <person name="Frisvad J.C."/>
            <person name="Nielsen K.L."/>
        </authorList>
    </citation>
    <scope>NUCLEOTIDE SEQUENCE</scope>
    <source>
        <strain evidence="2">IBT 30728</strain>
    </source>
</reference>
<evidence type="ECO:0000259" key="1">
    <source>
        <dbReference type="PROSITE" id="PS50097"/>
    </source>
</evidence>
<organism evidence="2 3">
    <name type="scientific">Penicillium diatomitis</name>
    <dbReference type="NCBI Taxonomy" id="2819901"/>
    <lineage>
        <taxon>Eukaryota</taxon>
        <taxon>Fungi</taxon>
        <taxon>Dikarya</taxon>
        <taxon>Ascomycota</taxon>
        <taxon>Pezizomycotina</taxon>
        <taxon>Eurotiomycetes</taxon>
        <taxon>Eurotiomycetidae</taxon>
        <taxon>Eurotiales</taxon>
        <taxon>Aspergillaceae</taxon>
        <taxon>Penicillium</taxon>
    </lineage>
</organism>
<dbReference type="AlphaFoldDB" id="A0A9X0BLW5"/>
<protein>
    <recommendedName>
        <fullName evidence="1">BTB domain-containing protein</fullName>
    </recommendedName>
</protein>
<dbReference type="InterPro" id="IPR011333">
    <property type="entry name" value="SKP1/BTB/POZ_sf"/>
</dbReference>
<dbReference type="PROSITE" id="PS50097">
    <property type="entry name" value="BTB"/>
    <property type="match status" value="1"/>
</dbReference>
<dbReference type="Pfam" id="PF00651">
    <property type="entry name" value="BTB"/>
    <property type="match status" value="1"/>
</dbReference>
<dbReference type="Gene3D" id="3.30.710.10">
    <property type="entry name" value="Potassium Channel Kv1.1, Chain A"/>
    <property type="match status" value="1"/>
</dbReference>
<dbReference type="Proteomes" id="UP001148312">
    <property type="component" value="Unassembled WGS sequence"/>
</dbReference>
<name>A0A9X0BLW5_9EURO</name>
<proteinExistence type="predicted"/>
<feature type="domain" description="BTB" evidence="1">
    <location>
        <begin position="25"/>
        <end position="96"/>
    </location>
</feature>
<dbReference type="GeneID" id="81628621"/>
<evidence type="ECO:0000313" key="3">
    <source>
        <dbReference type="Proteomes" id="UP001148312"/>
    </source>
</evidence>
<dbReference type="SUPFAM" id="SSF54695">
    <property type="entry name" value="POZ domain"/>
    <property type="match status" value="1"/>
</dbReference>